<evidence type="ECO:0000256" key="5">
    <source>
        <dbReference type="ARBA" id="ARBA00022840"/>
    </source>
</evidence>
<dbReference type="InterPro" id="IPR027417">
    <property type="entry name" value="P-loop_NTPase"/>
</dbReference>
<proteinExistence type="predicted"/>
<dbReference type="Pfam" id="PF00270">
    <property type="entry name" value="DEAD"/>
    <property type="match status" value="1"/>
</dbReference>
<protein>
    <recommendedName>
        <fullName evidence="1">RNA helicase</fullName>
        <ecNumber evidence="1">3.6.4.13</ecNumber>
    </recommendedName>
</protein>
<dbReference type="InterPro" id="IPR011545">
    <property type="entry name" value="DEAD/DEAH_box_helicase_dom"/>
</dbReference>
<keyword evidence="3" id="KW-0378">Hydrolase</keyword>
<dbReference type="WBParaSite" id="OFLC_0000537101-mRNA-1">
    <property type="protein sequence ID" value="OFLC_0000537101-mRNA-1"/>
    <property type="gene ID" value="OFLC_0000537101"/>
</dbReference>
<feature type="short sequence motif" description="Q motif" evidence="6">
    <location>
        <begin position="35"/>
        <end position="63"/>
    </location>
</feature>
<sequence length="131" mass="14723">MWGEMHNSEVGCSSDTEELYDALKTAQNRKQRQAGGWQTIGLDHMLFKGIQKKGFRQPTPIQRKAIPLIIDGKDVVAMSRTGSGKTAAFVIPILQRLKHRDMKGIRALIIEPTRELAMQTFSVVKEVVISF</sequence>
<dbReference type="GO" id="GO:0005524">
    <property type="term" value="F:ATP binding"/>
    <property type="evidence" value="ECO:0007669"/>
    <property type="project" value="UniProtKB-KW"/>
</dbReference>
<accession>A0A183HD10</accession>
<evidence type="ECO:0000256" key="2">
    <source>
        <dbReference type="ARBA" id="ARBA00022741"/>
    </source>
</evidence>
<gene>
    <name evidence="9" type="ORF">OFLC_LOCUS5372</name>
</gene>
<evidence type="ECO:0000313" key="9">
    <source>
        <dbReference type="EMBL" id="VDO42929.1"/>
    </source>
</evidence>
<dbReference type="InterPro" id="IPR014001">
    <property type="entry name" value="Helicase_ATP-bd"/>
</dbReference>
<evidence type="ECO:0000259" key="8">
    <source>
        <dbReference type="PROSITE" id="PS51195"/>
    </source>
</evidence>
<reference evidence="9 10" key="2">
    <citation type="submission" date="2018-11" db="EMBL/GenBank/DDBJ databases">
        <authorList>
            <consortium name="Pathogen Informatics"/>
        </authorList>
    </citation>
    <scope>NUCLEOTIDE SEQUENCE [LARGE SCALE GENOMIC DNA]</scope>
</reference>
<evidence type="ECO:0000256" key="4">
    <source>
        <dbReference type="ARBA" id="ARBA00022806"/>
    </source>
</evidence>
<evidence type="ECO:0000313" key="11">
    <source>
        <dbReference type="WBParaSite" id="OFLC_0000537101-mRNA-1"/>
    </source>
</evidence>
<dbReference type="EC" id="3.6.4.13" evidence="1"/>
<organism evidence="11">
    <name type="scientific">Onchocerca flexuosa</name>
    <dbReference type="NCBI Taxonomy" id="387005"/>
    <lineage>
        <taxon>Eukaryota</taxon>
        <taxon>Metazoa</taxon>
        <taxon>Ecdysozoa</taxon>
        <taxon>Nematoda</taxon>
        <taxon>Chromadorea</taxon>
        <taxon>Rhabditida</taxon>
        <taxon>Spirurina</taxon>
        <taxon>Spiruromorpha</taxon>
        <taxon>Filarioidea</taxon>
        <taxon>Onchocercidae</taxon>
        <taxon>Onchocerca</taxon>
    </lineage>
</organism>
<dbReference type="EMBL" id="UZAJ01004578">
    <property type="protein sequence ID" value="VDO42929.1"/>
    <property type="molecule type" value="Genomic_DNA"/>
</dbReference>
<evidence type="ECO:0000256" key="6">
    <source>
        <dbReference type="PROSITE-ProRule" id="PRU00552"/>
    </source>
</evidence>
<dbReference type="PROSITE" id="PS51192">
    <property type="entry name" value="HELICASE_ATP_BIND_1"/>
    <property type="match status" value="1"/>
</dbReference>
<evidence type="ECO:0000259" key="7">
    <source>
        <dbReference type="PROSITE" id="PS51192"/>
    </source>
</evidence>
<keyword evidence="5" id="KW-0067">ATP-binding</keyword>
<dbReference type="PROSITE" id="PS51195">
    <property type="entry name" value="Q_MOTIF"/>
    <property type="match status" value="1"/>
</dbReference>
<feature type="domain" description="DEAD-box RNA helicase Q" evidence="8">
    <location>
        <begin position="35"/>
        <end position="63"/>
    </location>
</feature>
<feature type="domain" description="Helicase ATP-binding" evidence="7">
    <location>
        <begin position="66"/>
        <end position="131"/>
    </location>
</feature>
<evidence type="ECO:0000256" key="3">
    <source>
        <dbReference type="ARBA" id="ARBA00022801"/>
    </source>
</evidence>
<evidence type="ECO:0000256" key="1">
    <source>
        <dbReference type="ARBA" id="ARBA00012552"/>
    </source>
</evidence>
<reference evidence="11" key="1">
    <citation type="submission" date="2016-06" db="UniProtKB">
        <authorList>
            <consortium name="WormBaseParasite"/>
        </authorList>
    </citation>
    <scope>IDENTIFICATION</scope>
</reference>
<evidence type="ECO:0000313" key="10">
    <source>
        <dbReference type="Proteomes" id="UP000267606"/>
    </source>
</evidence>
<dbReference type="InterPro" id="IPR050079">
    <property type="entry name" value="DEAD_box_RNA_helicase"/>
</dbReference>
<dbReference type="GO" id="GO:0016787">
    <property type="term" value="F:hydrolase activity"/>
    <property type="evidence" value="ECO:0007669"/>
    <property type="project" value="UniProtKB-KW"/>
</dbReference>
<dbReference type="PANTHER" id="PTHR47959">
    <property type="entry name" value="ATP-DEPENDENT RNA HELICASE RHLE-RELATED"/>
    <property type="match status" value="1"/>
</dbReference>
<dbReference type="AlphaFoldDB" id="A0A183HD10"/>
<dbReference type="PANTHER" id="PTHR47959:SF8">
    <property type="entry name" value="RNA HELICASE"/>
    <property type="match status" value="1"/>
</dbReference>
<dbReference type="GO" id="GO:0003676">
    <property type="term" value="F:nucleic acid binding"/>
    <property type="evidence" value="ECO:0007669"/>
    <property type="project" value="InterPro"/>
</dbReference>
<keyword evidence="10" id="KW-1185">Reference proteome</keyword>
<dbReference type="STRING" id="387005.A0A183HD10"/>
<dbReference type="Proteomes" id="UP000267606">
    <property type="component" value="Unassembled WGS sequence"/>
</dbReference>
<keyword evidence="2" id="KW-0547">Nucleotide-binding</keyword>
<name>A0A183HD10_9BILA</name>
<dbReference type="InterPro" id="IPR014014">
    <property type="entry name" value="RNA_helicase_DEAD_Q_motif"/>
</dbReference>
<dbReference type="GO" id="GO:0005829">
    <property type="term" value="C:cytosol"/>
    <property type="evidence" value="ECO:0007669"/>
    <property type="project" value="TreeGrafter"/>
</dbReference>
<dbReference type="Gene3D" id="3.40.50.300">
    <property type="entry name" value="P-loop containing nucleotide triphosphate hydrolases"/>
    <property type="match status" value="1"/>
</dbReference>
<dbReference type="SUPFAM" id="SSF52540">
    <property type="entry name" value="P-loop containing nucleoside triphosphate hydrolases"/>
    <property type="match status" value="1"/>
</dbReference>
<dbReference type="GO" id="GO:0003724">
    <property type="term" value="F:RNA helicase activity"/>
    <property type="evidence" value="ECO:0007669"/>
    <property type="project" value="UniProtKB-EC"/>
</dbReference>
<keyword evidence="4" id="KW-0347">Helicase</keyword>